<dbReference type="GO" id="GO:0003677">
    <property type="term" value="F:DNA binding"/>
    <property type="evidence" value="ECO:0007669"/>
    <property type="project" value="UniProtKB-KW"/>
</dbReference>
<dbReference type="Gene3D" id="1.10.10.10">
    <property type="entry name" value="Winged helix-like DNA-binding domain superfamily/Winged helix DNA-binding domain"/>
    <property type="match status" value="1"/>
</dbReference>
<dbReference type="InterPro" id="IPR036390">
    <property type="entry name" value="WH_DNA-bd_sf"/>
</dbReference>
<feature type="domain" description="HTH crp-type" evidence="5">
    <location>
        <begin position="148"/>
        <end position="219"/>
    </location>
</feature>
<dbReference type="PROSITE" id="PS51063">
    <property type="entry name" value="HTH_CRP_2"/>
    <property type="match status" value="1"/>
</dbReference>
<dbReference type="InterPro" id="IPR012318">
    <property type="entry name" value="HTH_CRP"/>
</dbReference>
<evidence type="ECO:0000256" key="3">
    <source>
        <dbReference type="ARBA" id="ARBA00023163"/>
    </source>
</evidence>
<dbReference type="CDD" id="cd00038">
    <property type="entry name" value="CAP_ED"/>
    <property type="match status" value="1"/>
</dbReference>
<dbReference type="InterPro" id="IPR014710">
    <property type="entry name" value="RmlC-like_jellyroll"/>
</dbReference>
<dbReference type="GO" id="GO:0005829">
    <property type="term" value="C:cytosol"/>
    <property type="evidence" value="ECO:0007669"/>
    <property type="project" value="TreeGrafter"/>
</dbReference>
<dbReference type="Gene3D" id="2.60.120.10">
    <property type="entry name" value="Jelly Rolls"/>
    <property type="match status" value="1"/>
</dbReference>
<keyword evidence="7" id="KW-1185">Reference proteome</keyword>
<dbReference type="EMBL" id="JACHGF010000001">
    <property type="protein sequence ID" value="MBB5281983.1"/>
    <property type="molecule type" value="Genomic_DNA"/>
</dbReference>
<dbReference type="PROSITE" id="PS50042">
    <property type="entry name" value="CNMP_BINDING_3"/>
    <property type="match status" value="1"/>
</dbReference>
<gene>
    <name evidence="6" type="ORF">HNQ92_000104</name>
</gene>
<dbReference type="InterPro" id="IPR050397">
    <property type="entry name" value="Env_Response_Regulators"/>
</dbReference>
<accession>A0A840TL90</accession>
<organism evidence="6 7">
    <name type="scientific">Rhabdobacter roseus</name>
    <dbReference type="NCBI Taxonomy" id="1655419"/>
    <lineage>
        <taxon>Bacteria</taxon>
        <taxon>Pseudomonadati</taxon>
        <taxon>Bacteroidota</taxon>
        <taxon>Cytophagia</taxon>
        <taxon>Cytophagales</taxon>
        <taxon>Cytophagaceae</taxon>
        <taxon>Rhabdobacter</taxon>
    </lineage>
</organism>
<name>A0A840TL90_9BACT</name>
<dbReference type="PANTHER" id="PTHR24567">
    <property type="entry name" value="CRP FAMILY TRANSCRIPTIONAL REGULATORY PROTEIN"/>
    <property type="match status" value="1"/>
</dbReference>
<dbReference type="SMART" id="SM00419">
    <property type="entry name" value="HTH_CRP"/>
    <property type="match status" value="1"/>
</dbReference>
<protein>
    <submittedName>
        <fullName evidence="6">CRP/FNR family transcriptional regulator</fullName>
    </submittedName>
</protein>
<sequence>MQQPVSFYEERFQGKFEPRLLAALAEVGHYSQLAAGDVLMTPGAYIRSVPIILAGTLKILRSDQEEKEILMYYLGSGESCAMSLSCCLNARRSEVTAVAEEPAELVLIPVEKIEEWITKYPSWRQFVFQTYQRRFDDLLTTIDGVAFQKMDERLWNYLRRKARLSTKKPDQPAIIEGTHEEIAQELGTSREVVSRLLKQLERMDRVRLARNRVELLEGEEL</sequence>
<dbReference type="GO" id="GO:0003700">
    <property type="term" value="F:DNA-binding transcription factor activity"/>
    <property type="evidence" value="ECO:0007669"/>
    <property type="project" value="TreeGrafter"/>
</dbReference>
<evidence type="ECO:0000256" key="2">
    <source>
        <dbReference type="ARBA" id="ARBA00023125"/>
    </source>
</evidence>
<evidence type="ECO:0000313" key="7">
    <source>
        <dbReference type="Proteomes" id="UP000557307"/>
    </source>
</evidence>
<evidence type="ECO:0000313" key="6">
    <source>
        <dbReference type="EMBL" id="MBB5281983.1"/>
    </source>
</evidence>
<keyword evidence="1" id="KW-0805">Transcription regulation</keyword>
<dbReference type="Pfam" id="PF13545">
    <property type="entry name" value="HTH_Crp_2"/>
    <property type="match status" value="1"/>
</dbReference>
<dbReference type="InterPro" id="IPR000595">
    <property type="entry name" value="cNMP-bd_dom"/>
</dbReference>
<evidence type="ECO:0000256" key="1">
    <source>
        <dbReference type="ARBA" id="ARBA00023015"/>
    </source>
</evidence>
<dbReference type="SUPFAM" id="SSF46785">
    <property type="entry name" value="Winged helix' DNA-binding domain"/>
    <property type="match status" value="1"/>
</dbReference>
<dbReference type="RefSeq" id="WP_184169374.1">
    <property type="nucleotide sequence ID" value="NZ_JACHGF010000001.1"/>
</dbReference>
<dbReference type="AlphaFoldDB" id="A0A840TL90"/>
<evidence type="ECO:0000259" key="5">
    <source>
        <dbReference type="PROSITE" id="PS51063"/>
    </source>
</evidence>
<dbReference type="InterPro" id="IPR018490">
    <property type="entry name" value="cNMP-bd_dom_sf"/>
</dbReference>
<dbReference type="SUPFAM" id="SSF51206">
    <property type="entry name" value="cAMP-binding domain-like"/>
    <property type="match status" value="1"/>
</dbReference>
<keyword evidence="2" id="KW-0238">DNA-binding</keyword>
<dbReference type="PANTHER" id="PTHR24567:SF26">
    <property type="entry name" value="REGULATORY PROTEIN YEIL"/>
    <property type="match status" value="1"/>
</dbReference>
<dbReference type="Proteomes" id="UP000557307">
    <property type="component" value="Unassembled WGS sequence"/>
</dbReference>
<reference evidence="6 7" key="1">
    <citation type="submission" date="2020-08" db="EMBL/GenBank/DDBJ databases">
        <title>Genomic Encyclopedia of Type Strains, Phase IV (KMG-IV): sequencing the most valuable type-strain genomes for metagenomic binning, comparative biology and taxonomic classification.</title>
        <authorList>
            <person name="Goeker M."/>
        </authorList>
    </citation>
    <scope>NUCLEOTIDE SEQUENCE [LARGE SCALE GENOMIC DNA]</scope>
    <source>
        <strain evidence="6 7">DSM 105074</strain>
    </source>
</reference>
<comment type="caution">
    <text evidence="6">The sequence shown here is derived from an EMBL/GenBank/DDBJ whole genome shotgun (WGS) entry which is preliminary data.</text>
</comment>
<proteinExistence type="predicted"/>
<dbReference type="InterPro" id="IPR036388">
    <property type="entry name" value="WH-like_DNA-bd_sf"/>
</dbReference>
<dbReference type="Pfam" id="PF00027">
    <property type="entry name" value="cNMP_binding"/>
    <property type="match status" value="1"/>
</dbReference>
<evidence type="ECO:0000259" key="4">
    <source>
        <dbReference type="PROSITE" id="PS50042"/>
    </source>
</evidence>
<feature type="domain" description="Cyclic nucleotide-binding" evidence="4">
    <location>
        <begin position="12"/>
        <end position="134"/>
    </location>
</feature>
<keyword evidence="3" id="KW-0804">Transcription</keyword>